<keyword evidence="13" id="KW-1185">Reference proteome</keyword>
<evidence type="ECO:0000256" key="5">
    <source>
        <dbReference type="ARBA" id="ARBA00022694"/>
    </source>
</evidence>
<evidence type="ECO:0000256" key="8">
    <source>
        <dbReference type="ARBA" id="ARBA00022840"/>
    </source>
</evidence>
<evidence type="ECO:0000256" key="4">
    <source>
        <dbReference type="ARBA" id="ARBA00022490"/>
    </source>
</evidence>
<gene>
    <name evidence="12" type="primary">tsaE</name>
    <name evidence="12" type="ORF">QQX04_00920</name>
</gene>
<dbReference type="Pfam" id="PF02367">
    <property type="entry name" value="TsaE"/>
    <property type="match status" value="1"/>
</dbReference>
<dbReference type="SUPFAM" id="SSF52540">
    <property type="entry name" value="P-loop containing nucleoside triphosphate hydrolases"/>
    <property type="match status" value="1"/>
</dbReference>
<dbReference type="InterPro" id="IPR003442">
    <property type="entry name" value="T6A_TsaE"/>
</dbReference>
<keyword evidence="6" id="KW-0479">Metal-binding</keyword>
<evidence type="ECO:0000256" key="2">
    <source>
        <dbReference type="ARBA" id="ARBA00007599"/>
    </source>
</evidence>
<evidence type="ECO:0000256" key="9">
    <source>
        <dbReference type="ARBA" id="ARBA00022842"/>
    </source>
</evidence>
<keyword evidence="4" id="KW-0963">Cytoplasm</keyword>
<evidence type="ECO:0000313" key="13">
    <source>
        <dbReference type="Proteomes" id="UP001172738"/>
    </source>
</evidence>
<accession>A0ABT8FXY3</accession>
<evidence type="ECO:0000256" key="3">
    <source>
        <dbReference type="ARBA" id="ARBA00019010"/>
    </source>
</evidence>
<dbReference type="NCBIfam" id="TIGR00150">
    <property type="entry name" value="T6A_YjeE"/>
    <property type="match status" value="1"/>
</dbReference>
<evidence type="ECO:0000256" key="10">
    <source>
        <dbReference type="ARBA" id="ARBA00024908"/>
    </source>
</evidence>
<evidence type="ECO:0000256" key="11">
    <source>
        <dbReference type="ARBA" id="ARBA00032441"/>
    </source>
</evidence>
<comment type="caution">
    <text evidence="12">The sequence shown here is derived from an EMBL/GenBank/DDBJ whole genome shotgun (WGS) entry which is preliminary data.</text>
</comment>
<sequence length="163" mass="16902">MTTYDAPDADAMKALGRDVVGPLLGAGDLVILTGDLGAGKTTFTQGLGEALGVRGPVASPTFIIARTHPSEVGGPSLVHVDAYRLGSLAELDDLDLDAALEDSVTVVEWGEGAAEQLSQDRLHVVIRRERGGELDMNAPDAGVRQVEVSGHGARWQGSFGADA</sequence>
<evidence type="ECO:0000256" key="1">
    <source>
        <dbReference type="ARBA" id="ARBA00004496"/>
    </source>
</evidence>
<evidence type="ECO:0000256" key="6">
    <source>
        <dbReference type="ARBA" id="ARBA00022723"/>
    </source>
</evidence>
<dbReference type="Gene3D" id="3.40.50.300">
    <property type="entry name" value="P-loop containing nucleotide triphosphate hydrolases"/>
    <property type="match status" value="1"/>
</dbReference>
<keyword evidence="7" id="KW-0547">Nucleotide-binding</keyword>
<dbReference type="EMBL" id="JAUHPV010000001">
    <property type="protein sequence ID" value="MDN4471549.1"/>
    <property type="molecule type" value="Genomic_DNA"/>
</dbReference>
<keyword evidence="9" id="KW-0460">Magnesium</keyword>
<dbReference type="InterPro" id="IPR027417">
    <property type="entry name" value="P-loop_NTPase"/>
</dbReference>
<keyword evidence="8" id="KW-0067">ATP-binding</keyword>
<dbReference type="Proteomes" id="UP001172738">
    <property type="component" value="Unassembled WGS sequence"/>
</dbReference>
<comment type="subcellular location">
    <subcellularLocation>
        <location evidence="1">Cytoplasm</location>
    </subcellularLocation>
</comment>
<dbReference type="RefSeq" id="WP_301125286.1">
    <property type="nucleotide sequence ID" value="NZ_JAUHPV010000001.1"/>
</dbReference>
<comment type="function">
    <text evidence="10">Required for the formation of a threonylcarbamoyl group on adenosine at position 37 (t(6)A37) in tRNAs that read codons beginning with adenine. Is involved in the transfer of the threonylcarbamoyl moiety of threonylcarbamoyl-AMP (TC-AMP) to the N6 group of A37, together with TsaD and TsaB. TsaE seems to play an indirect role in the t(6)A biosynthesis pathway, possibly in regulating the core enzymatic function of TsaD.</text>
</comment>
<protein>
    <recommendedName>
        <fullName evidence="3">tRNA threonylcarbamoyladenosine biosynthesis protein TsaE</fullName>
    </recommendedName>
    <alternativeName>
        <fullName evidence="11">t(6)A37 threonylcarbamoyladenosine biosynthesis protein TsaE</fullName>
    </alternativeName>
</protein>
<evidence type="ECO:0000313" key="12">
    <source>
        <dbReference type="EMBL" id="MDN4471549.1"/>
    </source>
</evidence>
<organism evidence="12 13">
    <name type="scientific">Demequina zhanjiangensis</name>
    <dbReference type="NCBI Taxonomy" id="3051659"/>
    <lineage>
        <taxon>Bacteria</taxon>
        <taxon>Bacillati</taxon>
        <taxon>Actinomycetota</taxon>
        <taxon>Actinomycetes</taxon>
        <taxon>Micrococcales</taxon>
        <taxon>Demequinaceae</taxon>
        <taxon>Demequina</taxon>
    </lineage>
</organism>
<evidence type="ECO:0000256" key="7">
    <source>
        <dbReference type="ARBA" id="ARBA00022741"/>
    </source>
</evidence>
<proteinExistence type="inferred from homology"/>
<name>A0ABT8FXY3_9MICO</name>
<dbReference type="PANTHER" id="PTHR33540">
    <property type="entry name" value="TRNA THREONYLCARBAMOYLADENOSINE BIOSYNTHESIS PROTEIN TSAE"/>
    <property type="match status" value="1"/>
</dbReference>
<keyword evidence="5" id="KW-0819">tRNA processing</keyword>
<reference evidence="12" key="1">
    <citation type="submission" date="2023-06" db="EMBL/GenBank/DDBJ databases">
        <title>SYSU T00b26.</title>
        <authorList>
            <person name="Gao L."/>
            <person name="Fang B.-Z."/>
            <person name="Li W.-J."/>
        </authorList>
    </citation>
    <scope>NUCLEOTIDE SEQUENCE</scope>
    <source>
        <strain evidence="12">SYSU T00b26</strain>
    </source>
</reference>
<dbReference type="PANTHER" id="PTHR33540:SF2">
    <property type="entry name" value="TRNA THREONYLCARBAMOYLADENOSINE BIOSYNTHESIS PROTEIN TSAE"/>
    <property type="match status" value="1"/>
</dbReference>
<comment type="similarity">
    <text evidence="2">Belongs to the TsaE family.</text>
</comment>